<feature type="transmembrane region" description="Helical" evidence="1">
    <location>
        <begin position="103"/>
        <end position="123"/>
    </location>
</feature>
<keyword evidence="3" id="KW-1185">Reference proteome</keyword>
<feature type="transmembrane region" description="Helical" evidence="1">
    <location>
        <begin position="143"/>
        <end position="159"/>
    </location>
</feature>
<organism evidence="2 3">
    <name type="scientific">Anaerolinea thermophila (strain DSM 14523 / JCM 11388 / NBRC 100420 / UNI-1)</name>
    <dbReference type="NCBI Taxonomy" id="926569"/>
    <lineage>
        <taxon>Bacteria</taxon>
        <taxon>Bacillati</taxon>
        <taxon>Chloroflexota</taxon>
        <taxon>Anaerolineae</taxon>
        <taxon>Anaerolineales</taxon>
        <taxon>Anaerolineaceae</taxon>
        <taxon>Anaerolinea</taxon>
    </lineage>
</organism>
<reference evidence="2 3" key="1">
    <citation type="submission" date="2010-12" db="EMBL/GenBank/DDBJ databases">
        <title>Whole genome sequence of Anaerolinea thermophila UNI-1.</title>
        <authorList>
            <person name="Narita-Yamada S."/>
            <person name="Kishi E."/>
            <person name="Watanabe Y."/>
            <person name="Takasaki K."/>
            <person name="Ankai A."/>
            <person name="Oguchi A."/>
            <person name="Fukui S."/>
            <person name="Takahashi M."/>
            <person name="Yashiro I."/>
            <person name="Hosoyama A."/>
            <person name="Sekiguchi Y."/>
            <person name="Hanada S."/>
            <person name="Fujita N."/>
        </authorList>
    </citation>
    <scope>NUCLEOTIDE SEQUENCE [LARGE SCALE GENOMIC DNA]</scope>
    <source>
        <strain evidence="3">DSM 14523 / JCM 11388 / NBRC 100420 / UNI-1</strain>
    </source>
</reference>
<proteinExistence type="predicted"/>
<evidence type="ECO:0000313" key="2">
    <source>
        <dbReference type="EMBL" id="BAJ65065.1"/>
    </source>
</evidence>
<feature type="transmembrane region" description="Helical" evidence="1">
    <location>
        <begin position="60"/>
        <end position="82"/>
    </location>
</feature>
<keyword evidence="1" id="KW-1133">Transmembrane helix</keyword>
<protein>
    <submittedName>
        <fullName evidence="2">Hypothetical membrane protein</fullName>
    </submittedName>
</protein>
<evidence type="ECO:0000313" key="3">
    <source>
        <dbReference type="Proteomes" id="UP000008922"/>
    </source>
</evidence>
<dbReference type="OrthoDB" id="164684at2"/>
<sequence length="172" mass="18462">MTAQISQNTPPPVAASNSVTRPYRYWHRRARTGLILTLFGFLVFLMGARPGLFGLDRSPVIGFVQIAVFLIGLAIICIGGYISLLALWKGDPLSIAADIGQRLVATGYVIAVFAGMADIFGMGSHALPGIPYFGEWQARGVEVGQLLIAIGFILMLPFGRNKPTPPPQPPQA</sequence>
<dbReference type="InParanoid" id="E8N2R5"/>
<evidence type="ECO:0000256" key="1">
    <source>
        <dbReference type="SAM" id="Phobius"/>
    </source>
</evidence>
<accession>E8N2R5</accession>
<keyword evidence="1" id="KW-0812">Transmembrane</keyword>
<dbReference type="RefSeq" id="WP_013561406.1">
    <property type="nucleotide sequence ID" value="NC_014960.1"/>
</dbReference>
<feature type="transmembrane region" description="Helical" evidence="1">
    <location>
        <begin position="30"/>
        <end position="48"/>
    </location>
</feature>
<dbReference type="HOGENOM" id="CLU_1552110_0_0_0"/>
<dbReference type="AlphaFoldDB" id="E8N2R5"/>
<gene>
    <name evidence="2" type="ordered locus">ANT_30390</name>
</gene>
<keyword evidence="1" id="KW-0472">Membrane</keyword>
<name>E8N2R5_ANATU</name>
<dbReference type="STRING" id="926569.ANT_30390"/>
<dbReference type="EMBL" id="AP012029">
    <property type="protein sequence ID" value="BAJ65065.1"/>
    <property type="molecule type" value="Genomic_DNA"/>
</dbReference>
<dbReference type="KEGG" id="atm:ANT_30390"/>
<dbReference type="Proteomes" id="UP000008922">
    <property type="component" value="Chromosome"/>
</dbReference>